<organism evidence="1 2">
    <name type="scientific">Pleurodeles waltl</name>
    <name type="common">Iberian ribbed newt</name>
    <dbReference type="NCBI Taxonomy" id="8319"/>
    <lineage>
        <taxon>Eukaryota</taxon>
        <taxon>Metazoa</taxon>
        <taxon>Chordata</taxon>
        <taxon>Craniata</taxon>
        <taxon>Vertebrata</taxon>
        <taxon>Euteleostomi</taxon>
        <taxon>Amphibia</taxon>
        <taxon>Batrachia</taxon>
        <taxon>Caudata</taxon>
        <taxon>Salamandroidea</taxon>
        <taxon>Salamandridae</taxon>
        <taxon>Pleurodelinae</taxon>
        <taxon>Pleurodeles</taxon>
    </lineage>
</organism>
<evidence type="ECO:0000313" key="1">
    <source>
        <dbReference type="EMBL" id="KAJ1176738.1"/>
    </source>
</evidence>
<name>A0AAV7TLT6_PLEWA</name>
<accession>A0AAV7TLT6</accession>
<proteinExistence type="predicted"/>
<dbReference type="Proteomes" id="UP001066276">
    <property type="component" value="Chromosome 3_2"/>
</dbReference>
<dbReference type="EMBL" id="JANPWB010000006">
    <property type="protein sequence ID" value="KAJ1176738.1"/>
    <property type="molecule type" value="Genomic_DNA"/>
</dbReference>
<reference evidence="1" key="1">
    <citation type="journal article" date="2022" name="bioRxiv">
        <title>Sequencing and chromosome-scale assembly of the giantPleurodeles waltlgenome.</title>
        <authorList>
            <person name="Brown T."/>
            <person name="Elewa A."/>
            <person name="Iarovenko S."/>
            <person name="Subramanian E."/>
            <person name="Araus A.J."/>
            <person name="Petzold A."/>
            <person name="Susuki M."/>
            <person name="Suzuki K.-i.T."/>
            <person name="Hayashi T."/>
            <person name="Toyoda A."/>
            <person name="Oliveira C."/>
            <person name="Osipova E."/>
            <person name="Leigh N.D."/>
            <person name="Simon A."/>
            <person name="Yun M.H."/>
        </authorList>
    </citation>
    <scope>NUCLEOTIDE SEQUENCE</scope>
    <source>
        <strain evidence="1">20211129_DDA</strain>
        <tissue evidence="1">Liver</tissue>
    </source>
</reference>
<gene>
    <name evidence="1" type="ORF">NDU88_002005</name>
</gene>
<comment type="caution">
    <text evidence="1">The sequence shown here is derived from an EMBL/GenBank/DDBJ whole genome shotgun (WGS) entry which is preliminary data.</text>
</comment>
<protein>
    <submittedName>
        <fullName evidence="1">Uncharacterized protein</fullName>
    </submittedName>
</protein>
<keyword evidence="2" id="KW-1185">Reference proteome</keyword>
<evidence type="ECO:0000313" key="2">
    <source>
        <dbReference type="Proteomes" id="UP001066276"/>
    </source>
</evidence>
<dbReference type="AlphaFoldDB" id="A0AAV7TLT6"/>
<sequence length="155" mass="17447">MRAFGELSGRCVNPDKSKLFLSGKLMGILVDELPGELVRKLNKALGWYVQMNVSQVLLGLLPSPAKKKLNRKFVLLGLVPTKRRIVVAWLSLTPPTYAEWLKDVSDWVIAEEVQMRHVYRDDKFEDDIHAWSTMLIELRESKDLAVSGAGAPDTA</sequence>